<sequence>MLTPGRKLAAFASAERVRAAVRASDPCGTAGPPPILSDVAIASEPSAGGKESSFEEEPIIFNVSARRSVADSGCLAPKSASLVLSRSFTAGGAAVKSPSKPSSGATVERSLLTYGMGGVRGVRMAEGCCGQSVHACYH</sequence>
<evidence type="ECO:0000313" key="2">
    <source>
        <dbReference type="EMBL" id="CAD9270662.1"/>
    </source>
</evidence>
<reference evidence="2" key="1">
    <citation type="submission" date="2021-01" db="EMBL/GenBank/DDBJ databases">
        <authorList>
            <person name="Corre E."/>
            <person name="Pelletier E."/>
            <person name="Niang G."/>
            <person name="Scheremetjew M."/>
            <person name="Finn R."/>
            <person name="Kale V."/>
            <person name="Holt S."/>
            <person name="Cochrane G."/>
            <person name="Meng A."/>
            <person name="Brown T."/>
            <person name="Cohen L."/>
        </authorList>
    </citation>
    <scope>NUCLEOTIDE SEQUENCE</scope>
    <source>
        <strain evidence="2">CCMP2877</strain>
    </source>
</reference>
<organism evidence="2">
    <name type="scientific">Phaeomonas parva</name>
    <dbReference type="NCBI Taxonomy" id="124430"/>
    <lineage>
        <taxon>Eukaryota</taxon>
        <taxon>Sar</taxon>
        <taxon>Stramenopiles</taxon>
        <taxon>Ochrophyta</taxon>
        <taxon>Pinguiophyceae</taxon>
        <taxon>Pinguiochrysidales</taxon>
        <taxon>Pinguiochrysidaceae</taxon>
        <taxon>Phaeomonas</taxon>
    </lineage>
</organism>
<dbReference type="EMBL" id="HBGJ01046255">
    <property type="protein sequence ID" value="CAD9270662.1"/>
    <property type="molecule type" value="Transcribed_RNA"/>
</dbReference>
<evidence type="ECO:0000256" key="1">
    <source>
        <dbReference type="SAM" id="MobiDB-lite"/>
    </source>
</evidence>
<dbReference type="AlphaFoldDB" id="A0A7S1Y1B3"/>
<gene>
    <name evidence="2" type="ORF">PPAR1163_LOCUS29101</name>
</gene>
<protein>
    <submittedName>
        <fullName evidence="2">Uncharacterized protein</fullName>
    </submittedName>
</protein>
<proteinExistence type="predicted"/>
<accession>A0A7S1Y1B3</accession>
<feature type="region of interest" description="Disordered" evidence="1">
    <location>
        <begin position="24"/>
        <end position="54"/>
    </location>
</feature>
<name>A0A7S1Y1B3_9STRA</name>